<dbReference type="EMBL" id="FPBF01000001">
    <property type="protein sequence ID" value="SFT48699.1"/>
    <property type="molecule type" value="Genomic_DNA"/>
</dbReference>
<dbReference type="Proteomes" id="UP000199673">
    <property type="component" value="Unassembled WGS sequence"/>
</dbReference>
<organism evidence="1 2">
    <name type="scientific">Algoriphagus locisalis</name>
    <dbReference type="NCBI Taxonomy" id="305507"/>
    <lineage>
        <taxon>Bacteria</taxon>
        <taxon>Pseudomonadati</taxon>
        <taxon>Bacteroidota</taxon>
        <taxon>Cytophagia</taxon>
        <taxon>Cytophagales</taxon>
        <taxon>Cyclobacteriaceae</taxon>
        <taxon>Algoriphagus</taxon>
    </lineage>
</organism>
<dbReference type="STRING" id="305507.SAMN04489724_0959"/>
<sequence>MLSTTSGRILAFFSDQKGKIKEGYTPNWGLVKNGKECLKMNNSY</sequence>
<evidence type="ECO:0000313" key="2">
    <source>
        <dbReference type="Proteomes" id="UP000199673"/>
    </source>
</evidence>
<gene>
    <name evidence="1" type="ORF">SAMN04489724_0959</name>
</gene>
<proteinExistence type="predicted"/>
<evidence type="ECO:0000313" key="1">
    <source>
        <dbReference type="EMBL" id="SFT48699.1"/>
    </source>
</evidence>
<reference evidence="2" key="1">
    <citation type="submission" date="2016-10" db="EMBL/GenBank/DDBJ databases">
        <authorList>
            <person name="Varghese N."/>
            <person name="Submissions S."/>
        </authorList>
    </citation>
    <scope>NUCLEOTIDE SEQUENCE [LARGE SCALE GENOMIC DNA]</scope>
    <source>
        <strain evidence="2">DSM 23445</strain>
    </source>
</reference>
<name>A0A1I6YDW1_9BACT</name>
<accession>A0A1I6YDW1</accession>
<keyword evidence="2" id="KW-1185">Reference proteome</keyword>
<dbReference type="AlphaFoldDB" id="A0A1I6YDW1"/>
<protein>
    <submittedName>
        <fullName evidence="1">Uncharacterized protein</fullName>
    </submittedName>
</protein>